<comment type="caution">
    <text evidence="7">The sequence shown here is derived from an EMBL/GenBank/DDBJ whole genome shotgun (WGS) entry which is preliminary data.</text>
</comment>
<protein>
    <submittedName>
        <fullName evidence="7">Pachytene checkpoint protein 2 like protein</fullName>
    </submittedName>
</protein>
<name>A0ABQ9XTF0_9EUKA</name>
<dbReference type="PRINTS" id="PR00830">
    <property type="entry name" value="ENDOLAPTASE"/>
</dbReference>
<accession>A0ABQ9XTF0</accession>
<dbReference type="PROSITE" id="PS00674">
    <property type="entry name" value="AAA"/>
    <property type="match status" value="1"/>
</dbReference>
<keyword evidence="8" id="KW-1185">Reference proteome</keyword>
<dbReference type="Gene3D" id="3.40.50.300">
    <property type="entry name" value="P-loop containing nucleotide triphosphate hydrolases"/>
    <property type="match status" value="1"/>
</dbReference>
<dbReference type="PANTHER" id="PTHR45991">
    <property type="entry name" value="PACHYTENE CHECKPOINT PROTEIN 2"/>
    <property type="match status" value="1"/>
</dbReference>
<evidence type="ECO:0000259" key="6">
    <source>
        <dbReference type="SMART" id="SM00382"/>
    </source>
</evidence>
<dbReference type="EMBL" id="JARBJD010000074">
    <property type="protein sequence ID" value="KAK2954758.1"/>
    <property type="molecule type" value="Genomic_DNA"/>
</dbReference>
<dbReference type="Proteomes" id="UP001281761">
    <property type="component" value="Unassembled WGS sequence"/>
</dbReference>
<feature type="domain" description="AAA+ ATPase" evidence="6">
    <location>
        <begin position="127"/>
        <end position="280"/>
    </location>
</feature>
<keyword evidence="4" id="KW-0469">Meiosis</keyword>
<dbReference type="InterPro" id="IPR044539">
    <property type="entry name" value="Pch2-like"/>
</dbReference>
<dbReference type="SUPFAM" id="SSF52540">
    <property type="entry name" value="P-loop containing nucleoside triphosphate hydrolases"/>
    <property type="match status" value="1"/>
</dbReference>
<proteinExistence type="inferred from homology"/>
<dbReference type="Pfam" id="PF23563">
    <property type="entry name" value="TRIP13_N"/>
    <property type="match status" value="1"/>
</dbReference>
<gene>
    <name evidence="7" type="ORF">BLNAU_10243</name>
</gene>
<dbReference type="InterPro" id="IPR003959">
    <property type="entry name" value="ATPase_AAA_core"/>
</dbReference>
<comment type="similarity">
    <text evidence="1">Belongs to the AAA ATPase family. PCH2 subfamily.</text>
</comment>
<evidence type="ECO:0000313" key="7">
    <source>
        <dbReference type="EMBL" id="KAK2954758.1"/>
    </source>
</evidence>
<dbReference type="InterPro" id="IPR003593">
    <property type="entry name" value="AAA+_ATPase"/>
</dbReference>
<evidence type="ECO:0000256" key="3">
    <source>
        <dbReference type="ARBA" id="ARBA00022840"/>
    </source>
</evidence>
<dbReference type="InterPro" id="IPR003960">
    <property type="entry name" value="ATPase_AAA_CS"/>
</dbReference>
<dbReference type="InterPro" id="IPR058249">
    <property type="entry name" value="Pch2_C"/>
</dbReference>
<evidence type="ECO:0000256" key="4">
    <source>
        <dbReference type="ARBA" id="ARBA00023254"/>
    </source>
</evidence>
<evidence type="ECO:0000256" key="2">
    <source>
        <dbReference type="ARBA" id="ARBA00022741"/>
    </source>
</evidence>
<dbReference type="InterPro" id="IPR027417">
    <property type="entry name" value="P-loop_NTPase"/>
</dbReference>
<dbReference type="Pfam" id="PF00004">
    <property type="entry name" value="AAA"/>
    <property type="match status" value="1"/>
</dbReference>
<dbReference type="PANTHER" id="PTHR45991:SF1">
    <property type="entry name" value="PACHYTENE CHECKPOINT PROTEIN 2 HOMOLOG"/>
    <property type="match status" value="1"/>
</dbReference>
<keyword evidence="2 5" id="KW-0547">Nucleotide-binding</keyword>
<organism evidence="7 8">
    <name type="scientific">Blattamonas nauphoetae</name>
    <dbReference type="NCBI Taxonomy" id="2049346"/>
    <lineage>
        <taxon>Eukaryota</taxon>
        <taxon>Metamonada</taxon>
        <taxon>Preaxostyla</taxon>
        <taxon>Oxymonadida</taxon>
        <taxon>Blattamonas</taxon>
    </lineage>
</organism>
<keyword evidence="3 5" id="KW-0067">ATP-binding</keyword>
<reference evidence="7 8" key="1">
    <citation type="journal article" date="2022" name="bioRxiv">
        <title>Genomics of Preaxostyla Flagellates Illuminates Evolutionary Transitions and the Path Towards Mitochondrial Loss.</title>
        <authorList>
            <person name="Novak L.V.F."/>
            <person name="Treitli S.C."/>
            <person name="Pyrih J."/>
            <person name="Halakuc P."/>
            <person name="Pipaliya S.V."/>
            <person name="Vacek V."/>
            <person name="Brzon O."/>
            <person name="Soukal P."/>
            <person name="Eme L."/>
            <person name="Dacks J.B."/>
            <person name="Karnkowska A."/>
            <person name="Elias M."/>
            <person name="Hampl V."/>
        </authorList>
    </citation>
    <scope>NUCLEOTIDE SEQUENCE [LARGE SCALE GENOMIC DNA]</scope>
    <source>
        <strain evidence="7">NAU3</strain>
        <tissue evidence="7">Gut</tissue>
    </source>
</reference>
<evidence type="ECO:0000256" key="5">
    <source>
        <dbReference type="RuleBase" id="RU003651"/>
    </source>
</evidence>
<dbReference type="Pfam" id="PF23242">
    <property type="entry name" value="AAA_lid_TRIP13_C"/>
    <property type="match status" value="1"/>
</dbReference>
<dbReference type="SMART" id="SM00382">
    <property type="entry name" value="AAA"/>
    <property type="match status" value="1"/>
</dbReference>
<evidence type="ECO:0000256" key="1">
    <source>
        <dbReference type="ARBA" id="ARBA00007271"/>
    </source>
</evidence>
<evidence type="ECO:0000313" key="8">
    <source>
        <dbReference type="Proteomes" id="UP001281761"/>
    </source>
</evidence>
<sequence length="403" mass="44631">MNQSEHQIPITVEVRLKEGFIGSVPGIRAEVLSFISNTCPILRSGFVDISGNKSLLNAVVSVRIEDLEEVLPNTDFLVLWQAKLMILIYRCDEEGFIDDSEGGDDDTPSCMQWMLPNRTFEGLWENCNRLILLHGPPGTGKTALCRSLAQKLAISVSERYANGGVLMEINAHSLFSKWFSESGKLVLRMFQHIHEIIEDEQTFVVLLIDEVESLSASRTSAMSGNEPSDAIRVVNALLTQIDALKTKSNVIVLTTSNITSAIDTAFIDRADIKQLISNPTHHARYIILSSCLLELVRKGIVTPSTSPQEQPYSLLSFHDAMNSQSKQELDEPTIVSNFLLKIAELADGFSGRALRKLPLLAHTNSLMQTFSPTIPILDYLSSLDETVRKELSDRQTLSSPAST</sequence>